<dbReference type="SUPFAM" id="SSF57667">
    <property type="entry name" value="beta-beta-alpha zinc fingers"/>
    <property type="match status" value="1"/>
</dbReference>
<dbReference type="Proteomes" id="UP001188597">
    <property type="component" value="Unassembled WGS sequence"/>
</dbReference>
<dbReference type="PROSITE" id="PS00028">
    <property type="entry name" value="ZINC_FINGER_C2H2_1"/>
    <property type="match status" value="1"/>
</dbReference>
<evidence type="ECO:0000259" key="10">
    <source>
        <dbReference type="PROSITE" id="PS50157"/>
    </source>
</evidence>
<evidence type="ECO:0000256" key="9">
    <source>
        <dbReference type="SAM" id="MobiDB-lite"/>
    </source>
</evidence>
<evidence type="ECO:0000256" key="2">
    <source>
        <dbReference type="ARBA" id="ARBA00022723"/>
    </source>
</evidence>
<feature type="compositionally biased region" description="Polar residues" evidence="9">
    <location>
        <begin position="1"/>
        <end position="11"/>
    </location>
</feature>
<evidence type="ECO:0000256" key="4">
    <source>
        <dbReference type="ARBA" id="ARBA00022833"/>
    </source>
</evidence>
<proteinExistence type="predicted"/>
<feature type="domain" description="C2H2-type" evidence="10">
    <location>
        <begin position="30"/>
        <end position="57"/>
    </location>
</feature>
<dbReference type="GO" id="GO:0005634">
    <property type="term" value="C:nucleus"/>
    <property type="evidence" value="ECO:0007669"/>
    <property type="project" value="UniProtKB-SubCell"/>
</dbReference>
<reference evidence="11" key="1">
    <citation type="submission" date="2022-12" db="EMBL/GenBank/DDBJ databases">
        <title>Draft genome assemblies for two species of Escallonia (Escalloniales).</title>
        <authorList>
            <person name="Chanderbali A."/>
            <person name="Dervinis C."/>
            <person name="Anghel I."/>
            <person name="Soltis D."/>
            <person name="Soltis P."/>
            <person name="Zapata F."/>
        </authorList>
    </citation>
    <scope>NUCLEOTIDE SEQUENCE</scope>
    <source>
        <strain evidence="11">UCBG64.0493</strain>
        <tissue evidence="11">Leaf</tissue>
    </source>
</reference>
<protein>
    <recommendedName>
        <fullName evidence="10">C2H2-type domain-containing protein</fullName>
    </recommendedName>
</protein>
<evidence type="ECO:0000256" key="6">
    <source>
        <dbReference type="ARBA" id="ARBA00023163"/>
    </source>
</evidence>
<keyword evidence="2" id="KW-0479">Metal-binding</keyword>
<name>A0AA88XB62_9ASTE</name>
<comment type="caution">
    <text evidence="11">The sequence shown here is derived from an EMBL/GenBank/DDBJ whole genome shotgun (WGS) entry which is preliminary data.</text>
</comment>
<dbReference type="SMART" id="SM00355">
    <property type="entry name" value="ZnF_C2H2"/>
    <property type="match status" value="1"/>
</dbReference>
<keyword evidence="3 8" id="KW-0863">Zinc-finger</keyword>
<dbReference type="EMBL" id="JAVXUP010000006">
    <property type="protein sequence ID" value="KAK3043447.1"/>
    <property type="molecule type" value="Genomic_DNA"/>
</dbReference>
<comment type="subcellular location">
    <subcellularLocation>
        <location evidence="1">Nucleus</location>
    </subcellularLocation>
</comment>
<keyword evidence="5" id="KW-0805">Transcription regulation</keyword>
<evidence type="ECO:0000313" key="11">
    <source>
        <dbReference type="EMBL" id="KAK3043447.1"/>
    </source>
</evidence>
<organism evidence="11 12">
    <name type="scientific">Escallonia herrerae</name>
    <dbReference type="NCBI Taxonomy" id="1293975"/>
    <lineage>
        <taxon>Eukaryota</taxon>
        <taxon>Viridiplantae</taxon>
        <taxon>Streptophyta</taxon>
        <taxon>Embryophyta</taxon>
        <taxon>Tracheophyta</taxon>
        <taxon>Spermatophyta</taxon>
        <taxon>Magnoliopsida</taxon>
        <taxon>eudicotyledons</taxon>
        <taxon>Gunneridae</taxon>
        <taxon>Pentapetalae</taxon>
        <taxon>asterids</taxon>
        <taxon>campanulids</taxon>
        <taxon>Escalloniales</taxon>
        <taxon>Escalloniaceae</taxon>
        <taxon>Escallonia</taxon>
    </lineage>
</organism>
<dbReference type="InterPro" id="IPR052426">
    <property type="entry name" value="Plant_dev_regulator"/>
</dbReference>
<sequence length="205" mass="22801">MDPGNRGNSETSSDENDQPEKSADGTGRSYECTFCKRGFTNAQALGGHMNIHRKDKAKAKRQSPQPSFSSKINVDYLSTTNPRFCAPIPMEQVQYHAPLGSNMNHQFYFPAPNPSYPNAYCQSDFMVPSPDHLSLNEERLAANLSLRVGSSPMEDKKGKKKEGREDRMENEVDLELRLGVRPLWSISDFCGPLTIVAMAAARSGR</sequence>
<dbReference type="InterPro" id="IPR036236">
    <property type="entry name" value="Znf_C2H2_sf"/>
</dbReference>
<evidence type="ECO:0000256" key="8">
    <source>
        <dbReference type="PROSITE-ProRule" id="PRU00042"/>
    </source>
</evidence>
<dbReference type="InterPro" id="IPR013087">
    <property type="entry name" value="Znf_C2H2_type"/>
</dbReference>
<dbReference type="PANTHER" id="PTHR45801">
    <property type="entry name" value="OS07G0101800 PROTEIN"/>
    <property type="match status" value="1"/>
</dbReference>
<evidence type="ECO:0000256" key="7">
    <source>
        <dbReference type="ARBA" id="ARBA00023242"/>
    </source>
</evidence>
<keyword evidence="7" id="KW-0539">Nucleus</keyword>
<evidence type="ECO:0000256" key="3">
    <source>
        <dbReference type="ARBA" id="ARBA00022771"/>
    </source>
</evidence>
<evidence type="ECO:0000256" key="5">
    <source>
        <dbReference type="ARBA" id="ARBA00023015"/>
    </source>
</evidence>
<dbReference type="GO" id="GO:0008270">
    <property type="term" value="F:zinc ion binding"/>
    <property type="evidence" value="ECO:0007669"/>
    <property type="project" value="UniProtKB-KW"/>
</dbReference>
<dbReference type="PROSITE" id="PS50157">
    <property type="entry name" value="ZINC_FINGER_C2H2_2"/>
    <property type="match status" value="1"/>
</dbReference>
<dbReference type="Pfam" id="PF13912">
    <property type="entry name" value="zf-C2H2_6"/>
    <property type="match status" value="1"/>
</dbReference>
<dbReference type="PANTHER" id="PTHR45801:SF84">
    <property type="entry name" value="C2H2-TYPE DOMAIN-CONTAINING PROTEIN"/>
    <property type="match status" value="1"/>
</dbReference>
<keyword evidence="12" id="KW-1185">Reference proteome</keyword>
<keyword evidence="6" id="KW-0804">Transcription</keyword>
<evidence type="ECO:0000256" key="1">
    <source>
        <dbReference type="ARBA" id="ARBA00004123"/>
    </source>
</evidence>
<evidence type="ECO:0000313" key="12">
    <source>
        <dbReference type="Proteomes" id="UP001188597"/>
    </source>
</evidence>
<feature type="compositionally biased region" description="Basic and acidic residues" evidence="9">
    <location>
        <begin position="153"/>
        <end position="168"/>
    </location>
</feature>
<accession>A0AA88XB62</accession>
<keyword evidence="4" id="KW-0862">Zinc</keyword>
<dbReference type="Gene3D" id="3.30.160.60">
    <property type="entry name" value="Classic Zinc Finger"/>
    <property type="match status" value="1"/>
</dbReference>
<dbReference type="AlphaFoldDB" id="A0AA88XB62"/>
<feature type="region of interest" description="Disordered" evidence="9">
    <location>
        <begin position="1"/>
        <end position="27"/>
    </location>
</feature>
<feature type="region of interest" description="Disordered" evidence="9">
    <location>
        <begin position="148"/>
        <end position="168"/>
    </location>
</feature>
<gene>
    <name evidence="11" type="ORF">RJ639_002026</name>
</gene>